<keyword evidence="5" id="KW-1185">Reference proteome</keyword>
<protein>
    <submittedName>
        <fullName evidence="4">ABC transporter substrate-binding protein</fullName>
    </submittedName>
</protein>
<comment type="caution">
    <text evidence="4">The sequence shown here is derived from an EMBL/GenBank/DDBJ whole genome shotgun (WGS) entry which is preliminary data.</text>
</comment>
<dbReference type="SUPFAM" id="SSF53850">
    <property type="entry name" value="Periplasmic binding protein-like II"/>
    <property type="match status" value="1"/>
</dbReference>
<evidence type="ECO:0000256" key="1">
    <source>
        <dbReference type="ARBA" id="ARBA00010333"/>
    </source>
</evidence>
<feature type="domain" description="Solute-binding protein family 3/N-terminal" evidence="3">
    <location>
        <begin position="61"/>
        <end position="298"/>
    </location>
</feature>
<reference evidence="4 5" key="1">
    <citation type="journal article" date="2020" name="Microorganisms">
        <title>Osmotic Adaptation and Compatible Solute Biosynthesis of Phototrophic Bacteria as Revealed from Genome Analyses.</title>
        <authorList>
            <person name="Imhoff J.F."/>
            <person name="Rahn T."/>
            <person name="Kunzel S."/>
            <person name="Keller A."/>
            <person name="Neulinger S.C."/>
        </authorList>
    </citation>
    <scope>NUCLEOTIDE SEQUENCE [LARGE SCALE GENOMIC DNA]</scope>
    <source>
        <strain evidence="4 5">DSM 6210</strain>
    </source>
</reference>
<evidence type="ECO:0000256" key="2">
    <source>
        <dbReference type="ARBA" id="ARBA00022729"/>
    </source>
</evidence>
<evidence type="ECO:0000313" key="4">
    <source>
        <dbReference type="EMBL" id="MBK1633363.1"/>
    </source>
</evidence>
<organism evidence="4 5">
    <name type="scientific">Thiohalocapsa halophila</name>
    <dbReference type="NCBI Taxonomy" id="69359"/>
    <lineage>
        <taxon>Bacteria</taxon>
        <taxon>Pseudomonadati</taxon>
        <taxon>Pseudomonadota</taxon>
        <taxon>Gammaproteobacteria</taxon>
        <taxon>Chromatiales</taxon>
        <taxon>Chromatiaceae</taxon>
        <taxon>Thiohalocapsa</taxon>
    </lineage>
</organism>
<dbReference type="RefSeq" id="WP_200241744.1">
    <property type="nucleotide sequence ID" value="NZ_NRRV01000081.1"/>
</dbReference>
<sequence length="310" mass="33839">MKALTETRRRSRLAASGVAGRVVVLTLAALLCWPVIGTTSDSLEALKERGVLRHLGIPYANFVTGAGDGMDVELMQGFADWLGVDYEYVRTDWSSAIGNLTGKKVRANGDDVEVLGNVPVTGDVIANGMTVIPWRKKVVAFAEPTFPTQVWLMSRADSPAAPIRPSNSLVDDIVKTKSVLDGKTLLGKLDTCLDPSLYDMEKTGAEIALFDGTLNELAPALLANESEFTLLDVPDALVALQKWPGEIKVIGPVSERQDMAPAFRPEDRALRDAFNTYLAAIKADGRFDRLARKYYPFVVDYFPDFIAAKD</sequence>
<accession>A0ABS1CN43</accession>
<dbReference type="Proteomes" id="UP000748752">
    <property type="component" value="Unassembled WGS sequence"/>
</dbReference>
<dbReference type="Gene3D" id="3.40.190.10">
    <property type="entry name" value="Periplasmic binding protein-like II"/>
    <property type="match status" value="2"/>
</dbReference>
<evidence type="ECO:0000259" key="3">
    <source>
        <dbReference type="SMART" id="SM00062"/>
    </source>
</evidence>
<keyword evidence="2" id="KW-0732">Signal</keyword>
<dbReference type="EMBL" id="NRRV01000081">
    <property type="protein sequence ID" value="MBK1633363.1"/>
    <property type="molecule type" value="Genomic_DNA"/>
</dbReference>
<gene>
    <name evidence="4" type="ORF">CKO31_21930</name>
</gene>
<dbReference type="SMART" id="SM00062">
    <property type="entry name" value="PBPb"/>
    <property type="match status" value="1"/>
</dbReference>
<dbReference type="PANTHER" id="PTHR35936">
    <property type="entry name" value="MEMBRANE-BOUND LYTIC MUREIN TRANSGLYCOSYLASE F"/>
    <property type="match status" value="1"/>
</dbReference>
<proteinExistence type="inferred from homology"/>
<evidence type="ECO:0000313" key="5">
    <source>
        <dbReference type="Proteomes" id="UP000748752"/>
    </source>
</evidence>
<dbReference type="Pfam" id="PF00497">
    <property type="entry name" value="SBP_bac_3"/>
    <property type="match status" value="1"/>
</dbReference>
<dbReference type="PANTHER" id="PTHR35936:SF17">
    <property type="entry name" value="ARGININE-BINDING EXTRACELLULAR PROTEIN ARTP"/>
    <property type="match status" value="1"/>
</dbReference>
<comment type="similarity">
    <text evidence="1">Belongs to the bacterial solute-binding protein 3 family.</text>
</comment>
<name>A0ABS1CN43_9GAMM</name>
<dbReference type="InterPro" id="IPR001638">
    <property type="entry name" value="Solute-binding_3/MltF_N"/>
</dbReference>